<evidence type="ECO:0000313" key="2">
    <source>
        <dbReference type="Proteomes" id="UP000054559"/>
    </source>
</evidence>
<dbReference type="PANTHER" id="PTHR40257:SF1">
    <property type="entry name" value="DUF1330 DOMAIN-CONTAINING PROTEIN"/>
    <property type="match status" value="1"/>
</dbReference>
<dbReference type="Proteomes" id="UP000054559">
    <property type="component" value="Unassembled WGS sequence"/>
</dbReference>
<organism evidence="1 2">
    <name type="scientific">Coccidioides immitis RMSCC 3703</name>
    <dbReference type="NCBI Taxonomy" id="454286"/>
    <lineage>
        <taxon>Eukaryota</taxon>
        <taxon>Fungi</taxon>
        <taxon>Dikarya</taxon>
        <taxon>Ascomycota</taxon>
        <taxon>Pezizomycotina</taxon>
        <taxon>Eurotiomycetes</taxon>
        <taxon>Eurotiomycetidae</taxon>
        <taxon>Onygenales</taxon>
        <taxon>Onygenaceae</taxon>
        <taxon>Coccidioides</taxon>
    </lineage>
</organism>
<accession>A0A0J8QI54</accession>
<protein>
    <submittedName>
        <fullName evidence="1">Uncharacterized protein</fullName>
    </submittedName>
</protein>
<dbReference type="OrthoDB" id="265717at2759"/>
<name>A0A0J8QI54_COCIT</name>
<gene>
    <name evidence="1" type="ORF">CISG_00348</name>
</gene>
<evidence type="ECO:0000313" key="1">
    <source>
        <dbReference type="EMBL" id="KMU72039.1"/>
    </source>
</evidence>
<dbReference type="Gene3D" id="3.30.70.100">
    <property type="match status" value="1"/>
</dbReference>
<dbReference type="PANTHER" id="PTHR40257">
    <property type="match status" value="1"/>
</dbReference>
<dbReference type="EMBL" id="DS268118">
    <property type="protein sequence ID" value="KMU72039.1"/>
    <property type="molecule type" value="Genomic_DNA"/>
</dbReference>
<proteinExistence type="predicted"/>
<sequence length="246" mass="27320">MPLLTLHLLRLQPNTDWDLMLLLRSAGNGIPPALRSAVSAEYSVNAGIPSKLLKTYPQLDAKLKREASSAPLTGSLEKARNRSSSQSLELSADLLAFMDELVKEHDKPVTMLNLLHFHPNGKPDYFKYGQVILYRNLGAMFSSKRPSQGFISVAGKRGGNAKIVGNVVKPPSGQTDSRGEADRPENEWWNEISIVHYPSIRHFCDMLAGEDYQEINSKHRLGALRDTILLCTTEIDVEDAQPNSKL</sequence>
<reference evidence="2" key="1">
    <citation type="journal article" date="2010" name="Genome Res.">
        <title>Population genomic sequencing of Coccidioides fungi reveals recent hybridization and transposon control.</title>
        <authorList>
            <person name="Neafsey D.E."/>
            <person name="Barker B.M."/>
            <person name="Sharpton T.J."/>
            <person name="Stajich J.E."/>
            <person name="Park D.J."/>
            <person name="Whiston E."/>
            <person name="Hung C.-Y."/>
            <person name="McMahan C."/>
            <person name="White J."/>
            <person name="Sykes S."/>
            <person name="Heiman D."/>
            <person name="Young S."/>
            <person name="Zeng Q."/>
            <person name="Abouelleil A."/>
            <person name="Aftuck L."/>
            <person name="Bessette D."/>
            <person name="Brown A."/>
            <person name="FitzGerald M."/>
            <person name="Lui A."/>
            <person name="Macdonald J.P."/>
            <person name="Priest M."/>
            <person name="Orbach M.J."/>
            <person name="Galgiani J.N."/>
            <person name="Kirkland T.N."/>
            <person name="Cole G.T."/>
            <person name="Birren B.W."/>
            <person name="Henn M.R."/>
            <person name="Taylor J.W."/>
            <person name="Rounsley S.D."/>
        </authorList>
    </citation>
    <scope>NUCLEOTIDE SEQUENCE [LARGE SCALE GENOMIC DNA]</scope>
    <source>
        <strain evidence="2">RMSCC 3703</strain>
    </source>
</reference>
<dbReference type="AlphaFoldDB" id="A0A0J8QI54"/>